<dbReference type="PIRSF" id="PIRSF006060">
    <property type="entry name" value="AA_transporter"/>
    <property type="match status" value="1"/>
</dbReference>
<feature type="transmembrane region" description="Helical" evidence="6">
    <location>
        <begin position="143"/>
        <end position="161"/>
    </location>
</feature>
<feature type="transmembrane region" description="Helical" evidence="6">
    <location>
        <begin position="215"/>
        <end position="235"/>
    </location>
</feature>
<feature type="transmembrane region" description="Helical" evidence="6">
    <location>
        <begin position="354"/>
        <end position="372"/>
    </location>
</feature>
<gene>
    <name evidence="7" type="ordered locus">ROP_43930</name>
</gene>
<sequence>MTPHSSVPENGGAGPDASPHPLNSGLGVGAIVFMVVAAAAPLAVVAAQVPIVMAFGGSIGAPLFFLVAAVILTLFAVGYTLMSRHVRNAGAFYSYVQAGLGRVNGLGAALLALVSYAMLLIAVYSYQGVAASNAAAHYLHVDVPWWVFSFVAFGIVSVLGYRDIELSSKILGVLLIAEALIVVVLDLAILVKGGAAGLTAAPLLPATVFDGSPGLGLMFAFFAFFGFEATAVFRNEARDPDRTIPRATYVAVVSIGAFYALSAWAVVVGAGVTDAVGTASDDPVNMVFDLATRYAGTVVHDIMQLLVVTSVFACVLSFHNVITRYQFTLGSMGVLPSALGRVNVKYGAPSRSSLVLTSISGVLLAVVAVSGIDPITQAYTWLSGAATLGIVLLMALTNLAVIVFFRRRDLDKRRWNTVVAPTSAIVGLLAVVALVVTNFELLIGDRLGAWVIGSLVASAYVAGVVVALRMRRSRPAVYAALEAGEPGGVTLRNAQQG</sequence>
<reference evidence="7 8" key="1">
    <citation type="submission" date="2009-03" db="EMBL/GenBank/DDBJ databases">
        <title>Comparison of the complete genome sequences of Rhodococcus erythropolis PR4 and Rhodococcus opacus B4.</title>
        <authorList>
            <person name="Takarada H."/>
            <person name="Sekine M."/>
            <person name="Hosoyama A."/>
            <person name="Yamada R."/>
            <person name="Fujisawa T."/>
            <person name="Omata S."/>
            <person name="Shimizu A."/>
            <person name="Tsukatani N."/>
            <person name="Tanikawa S."/>
            <person name="Fujita N."/>
            <person name="Harayama S."/>
        </authorList>
    </citation>
    <scope>NUCLEOTIDE SEQUENCE [LARGE SCALE GENOMIC DNA]</scope>
    <source>
        <strain evidence="7 8">B4</strain>
    </source>
</reference>
<dbReference type="STRING" id="632772.ROP_43930"/>
<accession>C1BAD7</accession>
<comment type="subcellular location">
    <subcellularLocation>
        <location evidence="1">Cell membrane</location>
        <topology evidence="1">Multi-pass membrane protein</topology>
    </subcellularLocation>
</comment>
<keyword evidence="4 6" id="KW-1133">Transmembrane helix</keyword>
<dbReference type="InterPro" id="IPR050367">
    <property type="entry name" value="APC_superfamily"/>
</dbReference>
<organism evidence="7 8">
    <name type="scientific">Rhodococcus opacus (strain B4)</name>
    <dbReference type="NCBI Taxonomy" id="632772"/>
    <lineage>
        <taxon>Bacteria</taxon>
        <taxon>Bacillati</taxon>
        <taxon>Actinomycetota</taxon>
        <taxon>Actinomycetes</taxon>
        <taxon>Mycobacteriales</taxon>
        <taxon>Nocardiaceae</taxon>
        <taxon>Rhodococcus</taxon>
    </lineage>
</organism>
<feature type="transmembrane region" description="Helical" evidence="6">
    <location>
        <begin position="302"/>
        <end position="322"/>
    </location>
</feature>
<dbReference type="PATRIC" id="fig|632772.20.peg.4601"/>
<dbReference type="GO" id="GO:0022857">
    <property type="term" value="F:transmembrane transporter activity"/>
    <property type="evidence" value="ECO:0007669"/>
    <property type="project" value="InterPro"/>
</dbReference>
<feature type="transmembrane region" description="Helical" evidence="6">
    <location>
        <begin position="247"/>
        <end position="267"/>
    </location>
</feature>
<feature type="transmembrane region" description="Helical" evidence="6">
    <location>
        <begin position="417"/>
        <end position="436"/>
    </location>
</feature>
<dbReference type="KEGG" id="rop:ROP_43930"/>
<dbReference type="Proteomes" id="UP000002212">
    <property type="component" value="Chromosome"/>
</dbReference>
<dbReference type="AlphaFoldDB" id="C1BAD7"/>
<dbReference type="GO" id="GO:0005886">
    <property type="term" value="C:plasma membrane"/>
    <property type="evidence" value="ECO:0007669"/>
    <property type="project" value="UniProtKB-SubCell"/>
</dbReference>
<dbReference type="InterPro" id="IPR002293">
    <property type="entry name" value="AA/rel_permease1"/>
</dbReference>
<keyword evidence="5 6" id="KW-0472">Membrane</keyword>
<feature type="transmembrane region" description="Helical" evidence="6">
    <location>
        <begin position="173"/>
        <end position="195"/>
    </location>
</feature>
<keyword evidence="2" id="KW-1003">Cell membrane</keyword>
<keyword evidence="3 6" id="KW-0812">Transmembrane</keyword>
<dbReference type="PANTHER" id="PTHR42770">
    <property type="entry name" value="AMINO ACID TRANSPORTER-RELATED"/>
    <property type="match status" value="1"/>
</dbReference>
<protein>
    <submittedName>
        <fullName evidence="7">Putative amino acid transporter</fullName>
    </submittedName>
</protein>
<evidence type="ECO:0000256" key="2">
    <source>
        <dbReference type="ARBA" id="ARBA00022475"/>
    </source>
</evidence>
<evidence type="ECO:0000313" key="8">
    <source>
        <dbReference type="Proteomes" id="UP000002212"/>
    </source>
</evidence>
<evidence type="ECO:0000256" key="4">
    <source>
        <dbReference type="ARBA" id="ARBA00022989"/>
    </source>
</evidence>
<evidence type="ECO:0000313" key="7">
    <source>
        <dbReference type="EMBL" id="BAH52640.1"/>
    </source>
</evidence>
<evidence type="ECO:0000256" key="1">
    <source>
        <dbReference type="ARBA" id="ARBA00004651"/>
    </source>
</evidence>
<feature type="transmembrane region" description="Helical" evidence="6">
    <location>
        <begin position="103"/>
        <end position="123"/>
    </location>
</feature>
<dbReference type="Gene3D" id="1.20.1740.10">
    <property type="entry name" value="Amino acid/polyamine transporter I"/>
    <property type="match status" value="1"/>
</dbReference>
<dbReference type="PANTHER" id="PTHR42770:SF16">
    <property type="entry name" value="AMINO ACID PERMEASE"/>
    <property type="match status" value="1"/>
</dbReference>
<evidence type="ECO:0000256" key="3">
    <source>
        <dbReference type="ARBA" id="ARBA00022692"/>
    </source>
</evidence>
<feature type="transmembrane region" description="Helical" evidence="6">
    <location>
        <begin position="448"/>
        <end position="468"/>
    </location>
</feature>
<proteinExistence type="predicted"/>
<feature type="transmembrane region" description="Helical" evidence="6">
    <location>
        <begin position="26"/>
        <end position="47"/>
    </location>
</feature>
<evidence type="ECO:0000256" key="5">
    <source>
        <dbReference type="ARBA" id="ARBA00023136"/>
    </source>
</evidence>
<dbReference type="HOGENOM" id="CLU_007946_20_1_11"/>
<feature type="transmembrane region" description="Helical" evidence="6">
    <location>
        <begin position="59"/>
        <end position="82"/>
    </location>
</feature>
<dbReference type="EMBL" id="AP011115">
    <property type="protein sequence ID" value="BAH52640.1"/>
    <property type="molecule type" value="Genomic_DNA"/>
</dbReference>
<dbReference type="Pfam" id="PF13520">
    <property type="entry name" value="AA_permease_2"/>
    <property type="match status" value="1"/>
</dbReference>
<evidence type="ECO:0000256" key="6">
    <source>
        <dbReference type="SAM" id="Phobius"/>
    </source>
</evidence>
<name>C1BAD7_RHOOB</name>
<feature type="transmembrane region" description="Helical" evidence="6">
    <location>
        <begin position="378"/>
        <end position="405"/>
    </location>
</feature>